<dbReference type="SUPFAM" id="SSF53850">
    <property type="entry name" value="Periplasmic binding protein-like II"/>
    <property type="match status" value="1"/>
</dbReference>
<dbReference type="Pfam" id="PF09084">
    <property type="entry name" value="NMT1"/>
    <property type="match status" value="1"/>
</dbReference>
<proteinExistence type="predicted"/>
<dbReference type="Gene3D" id="3.40.190.10">
    <property type="entry name" value="Periplasmic binding protein-like II"/>
    <property type="match status" value="1"/>
</dbReference>
<dbReference type="AlphaFoldDB" id="A0A6J6NVK6"/>
<sequence>MSRLKLTYAGEDHFDRTKALQTGQVSPPGIDLNYIALGVRELFRRQAQFAEFESSEMSVSTMAMLVSRGIDTFVGVPVFPSRHFRHRQIYVNVDSGIEKPEDLKGKKVGVPEYQMTAALWQRAMLQHDYGVHPEDIHWFYGGLNTADYAERMRHDVPDGVRLESIPTDRTLNELLEAGELDAISASQSPYAYRKGSPKIRRLWENYRPVETDYFERTGFYPIMHMVAVRRDVYEANRWVPVSLLQGFVESRRLGWEQMHDADVPPITHPWWHEELKQIERIFGGDPQIYGFENNRKILEAMMQYSFEQGLSKRLVAPEELFAPETLGVAVPR</sequence>
<dbReference type="EMBL" id="CAEZXP010000001">
    <property type="protein sequence ID" value="CAB4688745.1"/>
    <property type="molecule type" value="Genomic_DNA"/>
</dbReference>
<reference evidence="2" key="1">
    <citation type="submission" date="2020-05" db="EMBL/GenBank/DDBJ databases">
        <authorList>
            <person name="Chiriac C."/>
            <person name="Salcher M."/>
            <person name="Ghai R."/>
            <person name="Kavagutti S V."/>
        </authorList>
    </citation>
    <scope>NUCLEOTIDE SEQUENCE</scope>
</reference>
<feature type="domain" description="SsuA/THI5-like" evidence="1">
    <location>
        <begin position="89"/>
        <end position="138"/>
    </location>
</feature>
<protein>
    <submittedName>
        <fullName evidence="2">Unannotated protein</fullName>
    </submittedName>
</protein>
<name>A0A6J6NVK6_9ZZZZ</name>
<dbReference type="InterPro" id="IPR015168">
    <property type="entry name" value="SsuA/THI5"/>
</dbReference>
<accession>A0A6J6NVK6</accession>
<evidence type="ECO:0000259" key="1">
    <source>
        <dbReference type="Pfam" id="PF09084"/>
    </source>
</evidence>
<organism evidence="2">
    <name type="scientific">freshwater metagenome</name>
    <dbReference type="NCBI Taxonomy" id="449393"/>
    <lineage>
        <taxon>unclassified sequences</taxon>
        <taxon>metagenomes</taxon>
        <taxon>ecological metagenomes</taxon>
    </lineage>
</organism>
<evidence type="ECO:0000313" key="2">
    <source>
        <dbReference type="EMBL" id="CAB4688745.1"/>
    </source>
</evidence>
<gene>
    <name evidence="2" type="ORF">UFOPK2399_00546</name>
</gene>